<dbReference type="EMBL" id="JBGNUJ010000003">
    <property type="protein sequence ID" value="KAL3961509.1"/>
    <property type="molecule type" value="Genomic_DNA"/>
</dbReference>
<gene>
    <name evidence="1" type="ORF">ACCO45_003032</name>
</gene>
<name>A0ACC4E079_PURLI</name>
<evidence type="ECO:0000313" key="2">
    <source>
        <dbReference type="Proteomes" id="UP001638806"/>
    </source>
</evidence>
<protein>
    <submittedName>
        <fullName evidence="1">Uncharacterized protein</fullName>
    </submittedName>
</protein>
<proteinExistence type="predicted"/>
<evidence type="ECO:0000313" key="1">
    <source>
        <dbReference type="EMBL" id="KAL3961509.1"/>
    </source>
</evidence>
<dbReference type="Proteomes" id="UP001638806">
    <property type="component" value="Unassembled WGS sequence"/>
</dbReference>
<keyword evidence="2" id="KW-1185">Reference proteome</keyword>
<organism evidence="1 2">
    <name type="scientific">Purpureocillium lilacinum</name>
    <name type="common">Paecilomyces lilacinus</name>
    <dbReference type="NCBI Taxonomy" id="33203"/>
    <lineage>
        <taxon>Eukaryota</taxon>
        <taxon>Fungi</taxon>
        <taxon>Dikarya</taxon>
        <taxon>Ascomycota</taxon>
        <taxon>Pezizomycotina</taxon>
        <taxon>Sordariomycetes</taxon>
        <taxon>Hypocreomycetidae</taxon>
        <taxon>Hypocreales</taxon>
        <taxon>Ophiocordycipitaceae</taxon>
        <taxon>Purpureocillium</taxon>
    </lineage>
</organism>
<comment type="caution">
    <text evidence="1">The sequence shown here is derived from an EMBL/GenBank/DDBJ whole genome shotgun (WGS) entry which is preliminary data.</text>
</comment>
<sequence>MHGALTVAAVAAAPAAAAAASRPYLIRPGEPPPRADTLAVAAALGGRSRSWSPPGRTSAPSRTSLNLTKRVMAVGRRRPPSVGAYLANLGPSP</sequence>
<reference evidence="1" key="1">
    <citation type="submission" date="2024-12" db="EMBL/GenBank/DDBJ databases">
        <title>Comparative genomics and development of molecular markers within Purpureocillium lilacinum and among Purpureocillium species.</title>
        <authorList>
            <person name="Yeh Z.-Y."/>
            <person name="Ni N.-T."/>
            <person name="Lo P.-H."/>
            <person name="Mushyakhwo K."/>
            <person name="Lin C.-F."/>
            <person name="Nai Y.-S."/>
        </authorList>
    </citation>
    <scope>NUCLEOTIDE SEQUENCE</scope>
    <source>
        <strain evidence="1">NCHU-NPUST-175</strain>
    </source>
</reference>
<accession>A0ACC4E079</accession>